<dbReference type="SUPFAM" id="SSF53187">
    <property type="entry name" value="Zn-dependent exopeptidases"/>
    <property type="match status" value="1"/>
</dbReference>
<dbReference type="Gene3D" id="3.40.630.10">
    <property type="entry name" value="Zn peptidases"/>
    <property type="match status" value="1"/>
</dbReference>
<dbReference type="GO" id="GO:0071713">
    <property type="term" value="F:para-aminobenzoyl-glutamate hydrolase activity"/>
    <property type="evidence" value="ECO:0007669"/>
    <property type="project" value="TreeGrafter"/>
</dbReference>
<keyword evidence="1" id="KW-0378">Hydrolase</keyword>
<dbReference type="Proteomes" id="UP000254863">
    <property type="component" value="Unassembled WGS sequence"/>
</dbReference>
<proteinExistence type="predicted"/>
<dbReference type="GO" id="GO:0046657">
    <property type="term" value="P:folic acid catabolic process"/>
    <property type="evidence" value="ECO:0007669"/>
    <property type="project" value="TreeGrafter"/>
</dbReference>
<dbReference type="EMBL" id="UGMS01000001">
    <property type="protein sequence ID" value="STV83308.1"/>
    <property type="molecule type" value="Genomic_DNA"/>
</dbReference>
<reference evidence="1 2" key="1">
    <citation type="submission" date="2018-06" db="EMBL/GenBank/DDBJ databases">
        <authorList>
            <consortium name="Pathogen Informatics"/>
            <person name="Doyle S."/>
        </authorList>
    </citation>
    <scope>NUCLEOTIDE SEQUENCE [LARGE SCALE GENOMIC DNA]</scope>
    <source>
        <strain evidence="1 2">NCTC11685</strain>
    </source>
</reference>
<evidence type="ECO:0000313" key="2">
    <source>
        <dbReference type="Proteomes" id="UP000254863"/>
    </source>
</evidence>
<dbReference type="GO" id="GO:0005737">
    <property type="term" value="C:cytoplasm"/>
    <property type="evidence" value="ECO:0007669"/>
    <property type="project" value="TreeGrafter"/>
</dbReference>
<gene>
    <name evidence="1" type="primary">amaA_1</name>
    <name evidence="1" type="ORF">NCTC11685_03399</name>
</gene>
<dbReference type="PANTHER" id="PTHR30575:SF3">
    <property type="entry name" value="PEPTIDASE M20 DIMERISATION DOMAIN-CONTAINING PROTEIN"/>
    <property type="match status" value="1"/>
</dbReference>
<dbReference type="GO" id="GO:0016805">
    <property type="term" value="F:dipeptidase activity"/>
    <property type="evidence" value="ECO:0007669"/>
    <property type="project" value="TreeGrafter"/>
</dbReference>
<dbReference type="EC" id="3.5.1.14" evidence="1"/>
<dbReference type="GO" id="GO:0004046">
    <property type="term" value="F:aminoacylase activity"/>
    <property type="evidence" value="ECO:0007669"/>
    <property type="project" value="UniProtKB-EC"/>
</dbReference>
<accession>A0A7H4N8J5</accession>
<dbReference type="PANTHER" id="PTHR30575">
    <property type="entry name" value="PEPTIDASE M20"/>
    <property type="match status" value="1"/>
</dbReference>
<dbReference type="AlphaFoldDB" id="A0A7H4N8J5"/>
<sequence>MSRTLEHFNYLHQIPELGFEEHKTSAYIGNALEAAGFQVQRNVGGTTGIVALLDSGKPGPVVALRADMDALGHIIDGRLEASPYLWS</sequence>
<dbReference type="InterPro" id="IPR052030">
    <property type="entry name" value="Peptidase_M20/M20A_hydrolases"/>
</dbReference>
<comment type="caution">
    <text evidence="1">The sequence shown here is derived from an EMBL/GenBank/DDBJ whole genome shotgun (WGS) entry which is preliminary data.</text>
</comment>
<organism evidence="1 2">
    <name type="scientific">Klebsiella michiganensis</name>
    <dbReference type="NCBI Taxonomy" id="1134687"/>
    <lineage>
        <taxon>Bacteria</taxon>
        <taxon>Pseudomonadati</taxon>
        <taxon>Pseudomonadota</taxon>
        <taxon>Gammaproteobacteria</taxon>
        <taxon>Enterobacterales</taxon>
        <taxon>Enterobacteriaceae</taxon>
        <taxon>Klebsiella/Raoultella group</taxon>
        <taxon>Klebsiella</taxon>
    </lineage>
</organism>
<evidence type="ECO:0000313" key="1">
    <source>
        <dbReference type="EMBL" id="STV83308.1"/>
    </source>
</evidence>
<name>A0A7H4N8J5_9ENTR</name>
<protein>
    <submittedName>
        <fullName evidence="1">Amidohydrolase family protein</fullName>
        <ecNumber evidence="1">3.5.1.14</ecNumber>
    </submittedName>
</protein>